<dbReference type="AlphaFoldDB" id="A0A380B887"/>
<sequence>MIRFIFSSILLVVSLTVQVSAQQTLPVKRPLLVPFQVNGEYGLMDTLGNEVKAPGFCVSVKVYGDFSYYVIMDKDAKDNYIYWLMDTQTGKPINMGTLKDSSPLIIVGDIAYYHFEKDNKTVIASPVNHQSFTLDKIYSKVEAFSIYDSTRKNKAQYLAVYDTDRKGTIISVADEFRKVGSIPPFKKLELISATLDEGYSRYTFPVAFAVDEPAPKKAPATSVKTAGKGKSRKSNTLEPPEVIIPPEMYKTSIDEQDESWKAVIYDNQLVRKGESLTTDSALTSLFGVKVRLSRNIPGEVSFGSGIIKAGIGGNQGEELNNEFAIRQLTKEVSGGAYREIHYFGHINKDNTFTELISQDEAQFTWAYQNKSPLLSIRYYKEGGKVTAYFDFNGVVLPKNKLMVPAKYYTGSMSPYLF</sequence>
<dbReference type="RefSeq" id="WP_258861805.1">
    <property type="nucleotide sequence ID" value="NZ_UGYW01000001.1"/>
</dbReference>
<organism evidence="3 4">
    <name type="scientific">Sphingobacterium spiritivorum</name>
    <name type="common">Flavobacterium spiritivorum</name>
    <dbReference type="NCBI Taxonomy" id="258"/>
    <lineage>
        <taxon>Bacteria</taxon>
        <taxon>Pseudomonadati</taxon>
        <taxon>Bacteroidota</taxon>
        <taxon>Sphingobacteriia</taxon>
        <taxon>Sphingobacteriales</taxon>
        <taxon>Sphingobacteriaceae</taxon>
        <taxon>Sphingobacterium</taxon>
    </lineage>
</organism>
<dbReference type="Proteomes" id="UP000254893">
    <property type="component" value="Unassembled WGS sequence"/>
</dbReference>
<reference evidence="3 4" key="1">
    <citation type="submission" date="2018-06" db="EMBL/GenBank/DDBJ databases">
        <authorList>
            <consortium name="Pathogen Informatics"/>
            <person name="Doyle S."/>
        </authorList>
    </citation>
    <scope>NUCLEOTIDE SEQUENCE [LARGE SCALE GENOMIC DNA]</scope>
    <source>
        <strain evidence="3 4">NCTC11388</strain>
    </source>
</reference>
<accession>A0A380B887</accession>
<evidence type="ECO:0000313" key="4">
    <source>
        <dbReference type="Proteomes" id="UP000254893"/>
    </source>
</evidence>
<proteinExistence type="predicted"/>
<keyword evidence="2" id="KW-0732">Signal</keyword>
<evidence type="ECO:0000313" key="3">
    <source>
        <dbReference type="EMBL" id="SUI96549.1"/>
    </source>
</evidence>
<gene>
    <name evidence="3" type="ORF">NCTC11388_00020</name>
</gene>
<feature type="signal peptide" evidence="2">
    <location>
        <begin position="1"/>
        <end position="21"/>
    </location>
</feature>
<evidence type="ECO:0000256" key="2">
    <source>
        <dbReference type="SAM" id="SignalP"/>
    </source>
</evidence>
<name>A0A380B887_SPHSI</name>
<evidence type="ECO:0000256" key="1">
    <source>
        <dbReference type="SAM" id="MobiDB-lite"/>
    </source>
</evidence>
<protein>
    <submittedName>
        <fullName evidence="3">Uncharacterized protein</fullName>
    </submittedName>
</protein>
<feature type="chain" id="PRO_5016954029" evidence="2">
    <location>
        <begin position="22"/>
        <end position="417"/>
    </location>
</feature>
<feature type="region of interest" description="Disordered" evidence="1">
    <location>
        <begin position="217"/>
        <end position="239"/>
    </location>
</feature>
<dbReference type="EMBL" id="UGYW01000001">
    <property type="protein sequence ID" value="SUI96549.1"/>
    <property type="molecule type" value="Genomic_DNA"/>
</dbReference>